<dbReference type="AlphaFoldDB" id="A0AAV4XVF6"/>
<evidence type="ECO:0000313" key="1">
    <source>
        <dbReference type="EMBL" id="GIY98732.1"/>
    </source>
</evidence>
<reference evidence="1 2" key="1">
    <citation type="submission" date="2021-06" db="EMBL/GenBank/DDBJ databases">
        <title>Caerostris extrusa draft genome.</title>
        <authorList>
            <person name="Kono N."/>
            <person name="Arakawa K."/>
        </authorList>
    </citation>
    <scope>NUCLEOTIDE SEQUENCE [LARGE SCALE GENOMIC DNA]</scope>
</reference>
<dbReference type="EMBL" id="BPLR01000956">
    <property type="protein sequence ID" value="GIY98732.1"/>
    <property type="molecule type" value="Genomic_DNA"/>
</dbReference>
<protein>
    <submittedName>
        <fullName evidence="1">Uncharacterized protein</fullName>
    </submittedName>
</protein>
<evidence type="ECO:0000313" key="2">
    <source>
        <dbReference type="Proteomes" id="UP001054945"/>
    </source>
</evidence>
<accession>A0AAV4XVF6</accession>
<gene>
    <name evidence="1" type="ORF">CEXT_99941</name>
</gene>
<dbReference type="Proteomes" id="UP001054945">
    <property type="component" value="Unassembled WGS sequence"/>
</dbReference>
<proteinExistence type="predicted"/>
<keyword evidence="2" id="KW-1185">Reference proteome</keyword>
<organism evidence="1 2">
    <name type="scientific">Caerostris extrusa</name>
    <name type="common">Bark spider</name>
    <name type="synonym">Caerostris bankana</name>
    <dbReference type="NCBI Taxonomy" id="172846"/>
    <lineage>
        <taxon>Eukaryota</taxon>
        <taxon>Metazoa</taxon>
        <taxon>Ecdysozoa</taxon>
        <taxon>Arthropoda</taxon>
        <taxon>Chelicerata</taxon>
        <taxon>Arachnida</taxon>
        <taxon>Araneae</taxon>
        <taxon>Araneomorphae</taxon>
        <taxon>Entelegynae</taxon>
        <taxon>Araneoidea</taxon>
        <taxon>Araneidae</taxon>
        <taxon>Caerostris</taxon>
    </lineage>
</organism>
<name>A0AAV4XVF6_CAEEX</name>
<sequence length="114" mass="13121">MQIYRYPRFRKQAKKGTPYNQIEDIPLKTSAPALSEIQIKLKPPQQMLSPTLRSKHRWIRCLSPDDFPKKTKNAVGSLFMLPSQQVKQITIDAVTAIIKRVQHNPSQQVKGKLL</sequence>
<comment type="caution">
    <text evidence="1">The sequence shown here is derived from an EMBL/GenBank/DDBJ whole genome shotgun (WGS) entry which is preliminary data.</text>
</comment>